<protein>
    <recommendedName>
        <fullName evidence="3">Uncharacterized protein ycf23</fullName>
    </recommendedName>
</protein>
<evidence type="ECO:0000313" key="5">
    <source>
        <dbReference type="EMBL" id="AXI96473.1"/>
    </source>
</evidence>
<dbReference type="PANTHER" id="PTHR36895:SF1">
    <property type="entry name" value="YCF23 PROTEIN"/>
    <property type="match status" value="1"/>
</dbReference>
<dbReference type="AlphaFoldDB" id="A0A345U7N7"/>
<organism evidence="5">
    <name type="scientific">Gracilaria gracilis</name>
    <name type="common">Red alga</name>
    <dbReference type="NCBI Taxonomy" id="2777"/>
    <lineage>
        <taxon>Eukaryota</taxon>
        <taxon>Rhodophyta</taxon>
        <taxon>Florideophyceae</taxon>
        <taxon>Rhodymeniophycidae</taxon>
        <taxon>Gracilariales</taxon>
        <taxon>Gracilariaceae</taxon>
        <taxon>Gracilaria</taxon>
    </lineage>
</organism>
<comment type="subcellular location">
    <subcellularLocation>
        <location evidence="1">Plastid</location>
    </subcellularLocation>
</comment>
<keyword evidence="4 5" id="KW-0934">Plastid</keyword>
<evidence type="ECO:0000256" key="2">
    <source>
        <dbReference type="ARBA" id="ARBA00009664"/>
    </source>
</evidence>
<proteinExistence type="inferred from homology"/>
<dbReference type="PANTHER" id="PTHR36895">
    <property type="match status" value="1"/>
</dbReference>
<evidence type="ECO:0000256" key="3">
    <source>
        <dbReference type="ARBA" id="ARBA00021523"/>
    </source>
</evidence>
<sequence length="81" mass="9124">MNFSIHSILKVVKAAKISQASCVDIVANPEIIYMVKSVTCFPLSISLIEPLELLDCVMKGADIVQIGNFDIFHDRKIFFFF</sequence>
<evidence type="ECO:0000256" key="1">
    <source>
        <dbReference type="ARBA" id="ARBA00004474"/>
    </source>
</evidence>
<reference evidence="5" key="1">
    <citation type="submission" date="2018-05" db="EMBL/GenBank/DDBJ databases">
        <title>Organellar genomes of Gracilariaceae.</title>
        <authorList>
            <person name="Iha C."/>
            <person name="Oliveira M.C."/>
        </authorList>
    </citation>
    <scope>NUCLEOTIDE SEQUENCE</scope>
</reference>
<dbReference type="Pfam" id="PF04481">
    <property type="entry name" value="DUF561"/>
    <property type="match status" value="1"/>
</dbReference>
<comment type="similarity">
    <text evidence="2">Belongs to the ycf23 family.</text>
</comment>
<dbReference type="RefSeq" id="YP_009510800.1">
    <property type="nucleotide sequence ID" value="NC_039141.1"/>
</dbReference>
<accession>A0A345U7N7</accession>
<keyword evidence="5" id="KW-0150">Chloroplast</keyword>
<geneLocation type="chloroplast" evidence="5"/>
<dbReference type="GeneID" id="37623217"/>
<dbReference type="EMBL" id="MH396011">
    <property type="protein sequence ID" value="AXI96473.1"/>
    <property type="molecule type" value="Genomic_DNA"/>
</dbReference>
<dbReference type="GO" id="GO:0009536">
    <property type="term" value="C:plastid"/>
    <property type="evidence" value="ECO:0007669"/>
    <property type="project" value="UniProtKB-SubCell"/>
</dbReference>
<name>A0A345U7N7_GRAGA</name>
<evidence type="ECO:0000256" key="4">
    <source>
        <dbReference type="ARBA" id="ARBA00022640"/>
    </source>
</evidence>
<dbReference type="InterPro" id="IPR007570">
    <property type="entry name" value="Uncharacterised_Ycf23"/>
</dbReference>
<gene>
    <name evidence="5" type="primary">ycf23</name>
</gene>